<evidence type="ECO:0000256" key="13">
    <source>
        <dbReference type="PIRNR" id="PIRNR016636"/>
    </source>
</evidence>
<protein>
    <recommendedName>
        <fullName evidence="4">Probable alginate O-acetylase AlgI</fullName>
    </recommendedName>
    <alternativeName>
        <fullName evidence="12">Alginate biosynthesis protein AlgI</fullName>
    </alternativeName>
</protein>
<dbReference type="GO" id="GO:0016746">
    <property type="term" value="F:acyltransferase activity"/>
    <property type="evidence" value="ECO:0007669"/>
    <property type="project" value="UniProtKB-KW"/>
</dbReference>
<dbReference type="InterPro" id="IPR028362">
    <property type="entry name" value="AlgI"/>
</dbReference>
<comment type="caution">
    <text evidence="15">The sequence shown here is derived from an EMBL/GenBank/DDBJ whole genome shotgun (WGS) entry which is preliminary data.</text>
</comment>
<dbReference type="RefSeq" id="WP_132297307.1">
    <property type="nucleotide sequence ID" value="NZ_SKBM01000050.1"/>
</dbReference>
<dbReference type="InterPro" id="IPR024194">
    <property type="entry name" value="Ac/AlaTfrase_AlgI/DltB"/>
</dbReference>
<name>A0A4R4D304_9PROT</name>
<feature type="transmembrane region" description="Helical" evidence="14">
    <location>
        <begin position="30"/>
        <end position="47"/>
    </location>
</feature>
<keyword evidence="10 13" id="KW-0472">Membrane</keyword>
<proteinExistence type="inferred from homology"/>
<reference evidence="15 16" key="1">
    <citation type="submission" date="2019-03" db="EMBL/GenBank/DDBJ databases">
        <title>Paracraurococcus aquatilis NE82 genome sequence.</title>
        <authorList>
            <person name="Zhao Y."/>
            <person name="Du Z."/>
        </authorList>
    </citation>
    <scope>NUCLEOTIDE SEQUENCE [LARGE SCALE GENOMIC DNA]</scope>
    <source>
        <strain evidence="15 16">NE82</strain>
    </source>
</reference>
<evidence type="ECO:0000256" key="6">
    <source>
        <dbReference type="ARBA" id="ARBA00022679"/>
    </source>
</evidence>
<comment type="similarity">
    <text evidence="3 13">Belongs to the membrane-bound acyltransferase family.</text>
</comment>
<feature type="transmembrane region" description="Helical" evidence="14">
    <location>
        <begin position="116"/>
        <end position="137"/>
    </location>
</feature>
<keyword evidence="7 14" id="KW-0812">Transmembrane</keyword>
<feature type="transmembrane region" description="Helical" evidence="14">
    <location>
        <begin position="149"/>
        <end position="167"/>
    </location>
</feature>
<comment type="subcellular location">
    <subcellularLocation>
        <location evidence="1">Cell membrane</location>
        <topology evidence="1">Multi-pass membrane protein</topology>
    </subcellularLocation>
</comment>
<feature type="transmembrane region" description="Helical" evidence="14">
    <location>
        <begin position="412"/>
        <end position="431"/>
    </location>
</feature>
<keyword evidence="6 13" id="KW-0808">Transferase</keyword>
<dbReference type="PIRSF" id="PIRSF016636">
    <property type="entry name" value="AlgI_DltB"/>
    <property type="match status" value="1"/>
</dbReference>
<dbReference type="PANTHER" id="PTHR13285">
    <property type="entry name" value="ACYLTRANSFERASE"/>
    <property type="match status" value="1"/>
</dbReference>
<evidence type="ECO:0000256" key="14">
    <source>
        <dbReference type="SAM" id="Phobius"/>
    </source>
</evidence>
<keyword evidence="8" id="KW-0016">Alginate biosynthesis</keyword>
<evidence type="ECO:0000256" key="3">
    <source>
        <dbReference type="ARBA" id="ARBA00010323"/>
    </source>
</evidence>
<accession>A0A4R4D304</accession>
<evidence type="ECO:0000256" key="5">
    <source>
        <dbReference type="ARBA" id="ARBA00022475"/>
    </source>
</evidence>
<dbReference type="PIRSF" id="PIRSF500217">
    <property type="entry name" value="AlgI"/>
    <property type="match status" value="1"/>
</dbReference>
<evidence type="ECO:0000256" key="7">
    <source>
        <dbReference type="ARBA" id="ARBA00022692"/>
    </source>
</evidence>
<dbReference type="InterPro" id="IPR004299">
    <property type="entry name" value="MBOAT_fam"/>
</dbReference>
<feature type="transmembrane region" description="Helical" evidence="14">
    <location>
        <begin position="80"/>
        <end position="96"/>
    </location>
</feature>
<dbReference type="GO" id="GO:0005886">
    <property type="term" value="C:plasma membrane"/>
    <property type="evidence" value="ECO:0007669"/>
    <property type="project" value="UniProtKB-SubCell"/>
</dbReference>
<feature type="transmembrane region" description="Helical" evidence="14">
    <location>
        <begin position="248"/>
        <end position="266"/>
    </location>
</feature>
<dbReference type="EMBL" id="SKBM01000050">
    <property type="protein sequence ID" value="TCZ52267.1"/>
    <property type="molecule type" value="Genomic_DNA"/>
</dbReference>
<evidence type="ECO:0000256" key="1">
    <source>
        <dbReference type="ARBA" id="ARBA00004651"/>
    </source>
</evidence>
<feature type="transmembrane region" description="Helical" evidence="14">
    <location>
        <begin position="324"/>
        <end position="344"/>
    </location>
</feature>
<feature type="transmembrane region" description="Helical" evidence="14">
    <location>
        <begin position="53"/>
        <end position="73"/>
    </location>
</feature>
<evidence type="ECO:0000313" key="15">
    <source>
        <dbReference type="EMBL" id="TCZ52267.1"/>
    </source>
</evidence>
<feature type="transmembrane region" description="Helical" evidence="14">
    <location>
        <begin position="6"/>
        <end position="23"/>
    </location>
</feature>
<evidence type="ECO:0000313" key="16">
    <source>
        <dbReference type="Proteomes" id="UP000295023"/>
    </source>
</evidence>
<dbReference type="OrthoDB" id="139172at2"/>
<dbReference type="Pfam" id="PF03062">
    <property type="entry name" value="MBOAT"/>
    <property type="match status" value="1"/>
</dbReference>
<dbReference type="Proteomes" id="UP000295023">
    <property type="component" value="Unassembled WGS sequence"/>
</dbReference>
<evidence type="ECO:0000256" key="2">
    <source>
        <dbReference type="ARBA" id="ARBA00005182"/>
    </source>
</evidence>
<evidence type="ECO:0000256" key="12">
    <source>
        <dbReference type="ARBA" id="ARBA00031030"/>
    </source>
</evidence>
<sequence>MLFGSLEFVFGFLPAALIAYHLLRLRGWQTAAKLAMVAASLVFYGWWDPRYVLLVLASIAVNYTLGALIHGAAAPGPRKALLLLGLLLNLGLLGYYKYSGFFLQTLGGLFGVEGVAATLIIPLAISFFTFQQIAYLVETWRGQPPASNLLDYLLFVLFFPHLIAGPITHHTEMLPQFHEAGRGRLPAGFIGMGAAIFVLGMAKKVLIADTVAHFADPVFDAAARGTMLSAADAWMGALAYTLQLYFDFSGYSDMAIGIGLLFGIRFPVNFNSPYKARSIVDFWRRWHISLSAFLRTYLYIPLGGSRAGEARRYANLMATMTLGGLWHGAGWTFLFWGFLHGVYLMANHAWSARAGDRLRLPRGLAWLLTMLGVIVAWVFFRAASFGAALGILGAMAGIAGDAGQAGLPDRQLGWLLIAIAGLIAVTQPNVLQVARYPQGLDEAASRVHPGFDLRRLATSPALASVCLGLLAAACIARLPKPGVFLYFTF</sequence>
<dbReference type="InterPro" id="IPR051085">
    <property type="entry name" value="MB_O-acyltransferase"/>
</dbReference>
<evidence type="ECO:0000256" key="11">
    <source>
        <dbReference type="ARBA" id="ARBA00023315"/>
    </source>
</evidence>
<keyword evidence="9 14" id="KW-1133">Transmembrane helix</keyword>
<keyword evidence="16" id="KW-1185">Reference proteome</keyword>
<organism evidence="15 16">
    <name type="scientific">Roseicella aquatilis</name>
    <dbReference type="NCBI Taxonomy" id="2527868"/>
    <lineage>
        <taxon>Bacteria</taxon>
        <taxon>Pseudomonadati</taxon>
        <taxon>Pseudomonadota</taxon>
        <taxon>Alphaproteobacteria</taxon>
        <taxon>Acetobacterales</taxon>
        <taxon>Roseomonadaceae</taxon>
        <taxon>Roseicella</taxon>
    </lineage>
</organism>
<feature type="transmembrane region" description="Helical" evidence="14">
    <location>
        <begin position="187"/>
        <end position="206"/>
    </location>
</feature>
<evidence type="ECO:0000256" key="8">
    <source>
        <dbReference type="ARBA" id="ARBA00022841"/>
    </source>
</evidence>
<feature type="transmembrane region" description="Helical" evidence="14">
    <location>
        <begin position="461"/>
        <end position="479"/>
    </location>
</feature>
<gene>
    <name evidence="15" type="ORF">EXY23_26400</name>
</gene>
<dbReference type="GO" id="GO:0042121">
    <property type="term" value="P:alginic acid biosynthetic process"/>
    <property type="evidence" value="ECO:0007669"/>
    <property type="project" value="UniProtKB-KW"/>
</dbReference>
<dbReference type="PANTHER" id="PTHR13285:SF23">
    <property type="entry name" value="TEICHOIC ACID D-ALANYLTRANSFERASE"/>
    <property type="match status" value="1"/>
</dbReference>
<feature type="transmembrane region" description="Helical" evidence="14">
    <location>
        <begin position="364"/>
        <end position="392"/>
    </location>
</feature>
<evidence type="ECO:0000256" key="4">
    <source>
        <dbReference type="ARBA" id="ARBA00016084"/>
    </source>
</evidence>
<dbReference type="AlphaFoldDB" id="A0A4R4D304"/>
<comment type="pathway">
    <text evidence="2">Glycan biosynthesis; alginate biosynthesis.</text>
</comment>
<evidence type="ECO:0000256" key="9">
    <source>
        <dbReference type="ARBA" id="ARBA00022989"/>
    </source>
</evidence>
<keyword evidence="5 13" id="KW-1003">Cell membrane</keyword>
<keyword evidence="11 13" id="KW-0012">Acyltransferase</keyword>
<evidence type="ECO:0000256" key="10">
    <source>
        <dbReference type="ARBA" id="ARBA00023136"/>
    </source>
</evidence>